<dbReference type="EMBL" id="CM007900">
    <property type="protein sequence ID" value="OTG09107.1"/>
    <property type="molecule type" value="Genomic_DNA"/>
</dbReference>
<proteinExistence type="predicted"/>
<evidence type="ECO:0000313" key="3">
    <source>
        <dbReference type="EMBL" id="OTG09107.1"/>
    </source>
</evidence>
<evidence type="ECO:0000313" key="4">
    <source>
        <dbReference type="Proteomes" id="UP000215914"/>
    </source>
</evidence>
<keyword evidence="1" id="KW-0472">Membrane</keyword>
<dbReference type="Gramene" id="mRNA:HanXRQr2_Chr11g0513751">
    <property type="protein sequence ID" value="mRNA:HanXRQr2_Chr11g0513751"/>
    <property type="gene ID" value="HanXRQr2_Chr11g0513751"/>
</dbReference>
<reference evidence="2" key="3">
    <citation type="submission" date="2020-06" db="EMBL/GenBank/DDBJ databases">
        <title>Helianthus annuus Genome sequencing and assembly Release 2.</title>
        <authorList>
            <person name="Gouzy J."/>
            <person name="Langlade N."/>
            <person name="Munos S."/>
        </authorList>
    </citation>
    <scope>NUCLEOTIDE SEQUENCE</scope>
    <source>
        <tissue evidence="2">Leaves</tissue>
    </source>
</reference>
<reference evidence="3" key="2">
    <citation type="submission" date="2017-02" db="EMBL/GenBank/DDBJ databases">
        <title>Sunflower complete genome.</title>
        <authorList>
            <person name="Langlade N."/>
            <person name="Munos S."/>
        </authorList>
    </citation>
    <scope>NUCLEOTIDE SEQUENCE [LARGE SCALE GENOMIC DNA]</scope>
    <source>
        <tissue evidence="3">Leaves</tissue>
    </source>
</reference>
<dbReference type="AlphaFoldDB" id="A0A251TD81"/>
<dbReference type="EMBL" id="MNCJ02000326">
    <property type="protein sequence ID" value="KAF5783933.1"/>
    <property type="molecule type" value="Genomic_DNA"/>
</dbReference>
<name>A0A251TD81_HELAN</name>
<keyword evidence="1" id="KW-0812">Transmembrane</keyword>
<dbReference type="Proteomes" id="UP000215914">
    <property type="component" value="Chromosome 11"/>
</dbReference>
<sequence length="65" mass="7549">MMMTTTTMSGMLWLGAFMMADGVELLWIRALVMLVVVLDLYEDGYGFTRETHLHDEDDDTLIREF</sequence>
<protein>
    <submittedName>
        <fullName evidence="3">Uncharacterized protein</fullName>
    </submittedName>
</protein>
<keyword evidence="4" id="KW-1185">Reference proteome</keyword>
<reference evidence="2 4" key="1">
    <citation type="journal article" date="2017" name="Nature">
        <title>The sunflower genome provides insights into oil metabolism, flowering and Asterid evolution.</title>
        <authorList>
            <person name="Badouin H."/>
            <person name="Gouzy J."/>
            <person name="Grassa C.J."/>
            <person name="Murat F."/>
            <person name="Staton S.E."/>
            <person name="Cottret L."/>
            <person name="Lelandais-Briere C."/>
            <person name="Owens G.L."/>
            <person name="Carrere S."/>
            <person name="Mayjonade B."/>
            <person name="Legrand L."/>
            <person name="Gill N."/>
            <person name="Kane N.C."/>
            <person name="Bowers J.E."/>
            <person name="Hubner S."/>
            <person name="Bellec A."/>
            <person name="Berard A."/>
            <person name="Berges H."/>
            <person name="Blanchet N."/>
            <person name="Boniface M.C."/>
            <person name="Brunel D."/>
            <person name="Catrice O."/>
            <person name="Chaidir N."/>
            <person name="Claudel C."/>
            <person name="Donnadieu C."/>
            <person name="Faraut T."/>
            <person name="Fievet G."/>
            <person name="Helmstetter N."/>
            <person name="King M."/>
            <person name="Knapp S.J."/>
            <person name="Lai Z."/>
            <person name="Le Paslier M.C."/>
            <person name="Lippi Y."/>
            <person name="Lorenzon L."/>
            <person name="Mandel J.R."/>
            <person name="Marage G."/>
            <person name="Marchand G."/>
            <person name="Marquand E."/>
            <person name="Bret-Mestries E."/>
            <person name="Morien E."/>
            <person name="Nambeesan S."/>
            <person name="Nguyen T."/>
            <person name="Pegot-Espagnet P."/>
            <person name="Pouilly N."/>
            <person name="Raftis F."/>
            <person name="Sallet E."/>
            <person name="Schiex T."/>
            <person name="Thomas J."/>
            <person name="Vandecasteele C."/>
            <person name="Vares D."/>
            <person name="Vear F."/>
            <person name="Vautrin S."/>
            <person name="Crespi M."/>
            <person name="Mangin B."/>
            <person name="Burke J.M."/>
            <person name="Salse J."/>
            <person name="Munos S."/>
            <person name="Vincourt P."/>
            <person name="Rieseberg L.H."/>
            <person name="Langlade N.B."/>
        </authorList>
    </citation>
    <scope>NUCLEOTIDE SEQUENCE [LARGE SCALE GENOMIC DNA]</scope>
    <source>
        <strain evidence="4">cv. SF193</strain>
        <tissue evidence="2">Leaves</tissue>
    </source>
</reference>
<organism evidence="3 4">
    <name type="scientific">Helianthus annuus</name>
    <name type="common">Common sunflower</name>
    <dbReference type="NCBI Taxonomy" id="4232"/>
    <lineage>
        <taxon>Eukaryota</taxon>
        <taxon>Viridiplantae</taxon>
        <taxon>Streptophyta</taxon>
        <taxon>Embryophyta</taxon>
        <taxon>Tracheophyta</taxon>
        <taxon>Spermatophyta</taxon>
        <taxon>Magnoliopsida</taxon>
        <taxon>eudicotyledons</taxon>
        <taxon>Gunneridae</taxon>
        <taxon>Pentapetalae</taxon>
        <taxon>asterids</taxon>
        <taxon>campanulids</taxon>
        <taxon>Asterales</taxon>
        <taxon>Asteraceae</taxon>
        <taxon>Asteroideae</taxon>
        <taxon>Heliantheae alliance</taxon>
        <taxon>Heliantheae</taxon>
        <taxon>Helianthus</taxon>
    </lineage>
</organism>
<evidence type="ECO:0000256" key="1">
    <source>
        <dbReference type="SAM" id="Phobius"/>
    </source>
</evidence>
<dbReference type="InParanoid" id="A0A251TD81"/>
<gene>
    <name evidence="3" type="ORF">HannXRQ_Chr11g0349301</name>
    <name evidence="2" type="ORF">HanXRQr2_Chr11g0513751</name>
</gene>
<accession>A0A251TD81</accession>
<feature type="transmembrane region" description="Helical" evidence="1">
    <location>
        <begin position="12"/>
        <end position="38"/>
    </location>
</feature>
<keyword evidence="1" id="KW-1133">Transmembrane helix</keyword>
<evidence type="ECO:0000313" key="2">
    <source>
        <dbReference type="EMBL" id="KAF5783933.1"/>
    </source>
</evidence>